<protein>
    <submittedName>
        <fullName evidence="1">Uncharacterized protein</fullName>
    </submittedName>
</protein>
<dbReference type="Proteomes" id="UP001056120">
    <property type="component" value="Linkage Group LG14"/>
</dbReference>
<proteinExistence type="predicted"/>
<evidence type="ECO:0000313" key="1">
    <source>
        <dbReference type="EMBL" id="KAI3783870.1"/>
    </source>
</evidence>
<keyword evidence="2" id="KW-1185">Reference proteome</keyword>
<name>A0ACB9GK83_9ASTR</name>
<comment type="caution">
    <text evidence="1">The sequence shown here is derived from an EMBL/GenBank/DDBJ whole genome shotgun (WGS) entry which is preliminary data.</text>
</comment>
<evidence type="ECO:0000313" key="2">
    <source>
        <dbReference type="Proteomes" id="UP001056120"/>
    </source>
</evidence>
<reference evidence="2" key="1">
    <citation type="journal article" date="2022" name="Mol. Ecol. Resour.">
        <title>The genomes of chicory, endive, great burdock and yacon provide insights into Asteraceae palaeo-polyploidization history and plant inulin production.</title>
        <authorList>
            <person name="Fan W."/>
            <person name="Wang S."/>
            <person name="Wang H."/>
            <person name="Wang A."/>
            <person name="Jiang F."/>
            <person name="Liu H."/>
            <person name="Zhao H."/>
            <person name="Xu D."/>
            <person name="Zhang Y."/>
        </authorList>
    </citation>
    <scope>NUCLEOTIDE SEQUENCE [LARGE SCALE GENOMIC DNA]</scope>
    <source>
        <strain evidence="2">cv. Yunnan</strain>
    </source>
</reference>
<reference evidence="1 2" key="2">
    <citation type="journal article" date="2022" name="Mol. Ecol. Resour.">
        <title>The genomes of chicory, endive, great burdock and yacon provide insights into Asteraceae paleo-polyploidization history and plant inulin production.</title>
        <authorList>
            <person name="Fan W."/>
            <person name="Wang S."/>
            <person name="Wang H."/>
            <person name="Wang A."/>
            <person name="Jiang F."/>
            <person name="Liu H."/>
            <person name="Zhao H."/>
            <person name="Xu D."/>
            <person name="Zhang Y."/>
        </authorList>
    </citation>
    <scope>NUCLEOTIDE SEQUENCE [LARGE SCALE GENOMIC DNA]</scope>
    <source>
        <strain evidence="2">cv. Yunnan</strain>
        <tissue evidence="1">Leaves</tissue>
    </source>
</reference>
<dbReference type="EMBL" id="CM042031">
    <property type="protein sequence ID" value="KAI3783870.1"/>
    <property type="molecule type" value="Genomic_DNA"/>
</dbReference>
<gene>
    <name evidence="1" type="ORF">L1987_42959</name>
</gene>
<sequence>MLVQRHEKKQEVEHYKKGNVEQIEALERKWESIPKFEKSVTEQYEERAIMVESTTPIAKKVMTLKIFSESKLEKISSLYTSLINKRKGLMLKEVILSDYLVHQEKEQRLETLTVILPQYADPLDAERNTRLLQPFTRMYFDSENEELVVERGNQEPIGVYDPS</sequence>
<organism evidence="1 2">
    <name type="scientific">Smallanthus sonchifolius</name>
    <dbReference type="NCBI Taxonomy" id="185202"/>
    <lineage>
        <taxon>Eukaryota</taxon>
        <taxon>Viridiplantae</taxon>
        <taxon>Streptophyta</taxon>
        <taxon>Embryophyta</taxon>
        <taxon>Tracheophyta</taxon>
        <taxon>Spermatophyta</taxon>
        <taxon>Magnoliopsida</taxon>
        <taxon>eudicotyledons</taxon>
        <taxon>Gunneridae</taxon>
        <taxon>Pentapetalae</taxon>
        <taxon>asterids</taxon>
        <taxon>campanulids</taxon>
        <taxon>Asterales</taxon>
        <taxon>Asteraceae</taxon>
        <taxon>Asteroideae</taxon>
        <taxon>Heliantheae alliance</taxon>
        <taxon>Millerieae</taxon>
        <taxon>Smallanthus</taxon>
    </lineage>
</organism>
<accession>A0ACB9GK83</accession>